<dbReference type="SMART" id="SM00449">
    <property type="entry name" value="SPRY"/>
    <property type="match status" value="1"/>
</dbReference>
<dbReference type="GO" id="GO:0008270">
    <property type="term" value="F:zinc ion binding"/>
    <property type="evidence" value="ECO:0007669"/>
    <property type="project" value="UniProtKB-KW"/>
</dbReference>
<evidence type="ECO:0000256" key="2">
    <source>
        <dbReference type="ARBA" id="ARBA00022771"/>
    </source>
</evidence>
<dbReference type="SUPFAM" id="SSF57845">
    <property type="entry name" value="B-box zinc-binding domain"/>
    <property type="match status" value="1"/>
</dbReference>
<dbReference type="SUPFAM" id="SSF49899">
    <property type="entry name" value="Concanavalin A-like lectins/glucanases"/>
    <property type="match status" value="1"/>
</dbReference>
<dbReference type="Proteomes" id="UP000700334">
    <property type="component" value="Unassembled WGS sequence"/>
</dbReference>
<evidence type="ECO:0000259" key="6">
    <source>
        <dbReference type="PROSITE" id="PS50119"/>
    </source>
</evidence>
<dbReference type="InterPro" id="IPR027370">
    <property type="entry name" value="Znf-RING_euk"/>
</dbReference>
<feature type="domain" description="B box-type" evidence="6">
    <location>
        <begin position="88"/>
        <end position="129"/>
    </location>
</feature>
<dbReference type="InterPro" id="IPR013083">
    <property type="entry name" value="Znf_RING/FYVE/PHD"/>
</dbReference>
<evidence type="ECO:0000313" key="9">
    <source>
        <dbReference type="Proteomes" id="UP000700334"/>
    </source>
</evidence>
<dbReference type="InterPro" id="IPR050143">
    <property type="entry name" value="TRIM/RBCC"/>
</dbReference>
<feature type="domain" description="RING-type" evidence="5">
    <location>
        <begin position="16"/>
        <end position="63"/>
    </location>
</feature>
<organism evidence="8 9">
    <name type="scientific">Galemys pyrenaicus</name>
    <name type="common">Iberian desman</name>
    <name type="synonym">Pyrenean desman</name>
    <dbReference type="NCBI Taxonomy" id="202257"/>
    <lineage>
        <taxon>Eukaryota</taxon>
        <taxon>Metazoa</taxon>
        <taxon>Chordata</taxon>
        <taxon>Craniata</taxon>
        <taxon>Vertebrata</taxon>
        <taxon>Euteleostomi</taxon>
        <taxon>Mammalia</taxon>
        <taxon>Eutheria</taxon>
        <taxon>Laurasiatheria</taxon>
        <taxon>Eulipotyphla</taxon>
        <taxon>Talpidae</taxon>
        <taxon>Galemys</taxon>
    </lineage>
</organism>
<dbReference type="PROSITE" id="PS50188">
    <property type="entry name" value="B302_SPRY"/>
    <property type="match status" value="1"/>
</dbReference>
<name>A0A8J6A9B8_GALPY</name>
<evidence type="ECO:0000256" key="3">
    <source>
        <dbReference type="ARBA" id="ARBA00022833"/>
    </source>
</evidence>
<reference evidence="8" key="1">
    <citation type="journal article" date="2021" name="Evol. Appl.">
        <title>The genome of the Pyrenean desman and the effects of bottlenecks and inbreeding on the genomic landscape of an endangered species.</title>
        <authorList>
            <person name="Escoda L."/>
            <person name="Castresana J."/>
        </authorList>
    </citation>
    <scope>NUCLEOTIDE SEQUENCE</scope>
    <source>
        <strain evidence="8">IBE-C5619</strain>
    </source>
</reference>
<keyword evidence="1" id="KW-0479">Metal-binding</keyword>
<dbReference type="PRINTS" id="PR01407">
    <property type="entry name" value="BUTYPHLNCDUF"/>
</dbReference>
<sequence length="432" mass="49864">MDVATTVKKMKEEATCSICLQLMTAPSSIDCGHSFCSLCIKGIIEKEQEERPWLLSFDCPLCRTKFQKNSLRPMKQLENLIETVKEMEHESLCEEHGEQLHLFCEDDGQPICWCCERTPQHKGHKHILVEDAYPVYKEKIQLQRKEIKSSFQNLYDFLHEDRKSIMWRLDSEDSQTFKRLEESEASMKRQCHELKSHILELQKKCEGSAHSLLQDVKDTLSRSSAMKVEVPEAVSLEIQTDSNISELYCIVRKILKTYQVDVTLDPETAHNNLILSEDGRNVRHGGTQKKYHNSRRFLALPCVLGREGFTSGRHYFEVDVQQGGDWELGLCLEDVPRDKNVKPEPESGFWVIRQRKVDGCTALTDPSQSLCLSEKPQIVGVFLDYEAGRVSFYSMPTGSHIFTFTEDSFSDTLWPFFRIYHLSPLFLLPPDK</sequence>
<evidence type="ECO:0000259" key="5">
    <source>
        <dbReference type="PROSITE" id="PS50089"/>
    </source>
</evidence>
<dbReference type="EMBL" id="JAGFMF010012115">
    <property type="protein sequence ID" value="KAG8507259.1"/>
    <property type="molecule type" value="Genomic_DNA"/>
</dbReference>
<dbReference type="Pfam" id="PF00643">
    <property type="entry name" value="zf-B_box"/>
    <property type="match status" value="1"/>
</dbReference>
<dbReference type="InterPro" id="IPR001870">
    <property type="entry name" value="B30.2/SPRY"/>
</dbReference>
<dbReference type="Pfam" id="PF00622">
    <property type="entry name" value="SPRY"/>
    <property type="match status" value="1"/>
</dbReference>
<dbReference type="PROSITE" id="PS50119">
    <property type="entry name" value="ZF_BBOX"/>
    <property type="match status" value="1"/>
</dbReference>
<keyword evidence="2 4" id="KW-0863">Zinc-finger</keyword>
<dbReference type="OrthoDB" id="9657940at2759"/>
<comment type="caution">
    <text evidence="8">The sequence shown here is derived from an EMBL/GenBank/DDBJ whole genome shotgun (WGS) entry which is preliminary data.</text>
</comment>
<dbReference type="AlphaFoldDB" id="A0A8J6A9B8"/>
<proteinExistence type="predicted"/>
<dbReference type="FunFam" id="2.60.120.920:FF:000004">
    <property type="entry name" value="Butyrophilin subfamily 1 member A1"/>
    <property type="match status" value="1"/>
</dbReference>
<dbReference type="PANTHER" id="PTHR24103">
    <property type="entry name" value="E3 UBIQUITIN-PROTEIN LIGASE TRIM"/>
    <property type="match status" value="1"/>
</dbReference>
<dbReference type="SUPFAM" id="SSF57850">
    <property type="entry name" value="RING/U-box"/>
    <property type="match status" value="1"/>
</dbReference>
<dbReference type="InterPro" id="IPR001841">
    <property type="entry name" value="Znf_RING"/>
</dbReference>
<dbReference type="SMART" id="SM00589">
    <property type="entry name" value="PRY"/>
    <property type="match status" value="1"/>
</dbReference>
<dbReference type="Pfam" id="PF13765">
    <property type="entry name" value="PRY"/>
    <property type="match status" value="1"/>
</dbReference>
<dbReference type="Pfam" id="PF13445">
    <property type="entry name" value="zf-RING_UBOX"/>
    <property type="match status" value="1"/>
</dbReference>
<accession>A0A8J6A9B8</accession>
<dbReference type="PROSITE" id="PS50089">
    <property type="entry name" value="ZF_RING_2"/>
    <property type="match status" value="1"/>
</dbReference>
<feature type="domain" description="B30.2/SPRY" evidence="7">
    <location>
        <begin position="242"/>
        <end position="432"/>
    </location>
</feature>
<keyword evidence="9" id="KW-1185">Reference proteome</keyword>
<dbReference type="InterPro" id="IPR003879">
    <property type="entry name" value="Butyrophylin_SPRY"/>
</dbReference>
<dbReference type="InterPro" id="IPR006574">
    <property type="entry name" value="PRY"/>
</dbReference>
<keyword evidence="3" id="KW-0862">Zinc</keyword>
<protein>
    <submittedName>
        <fullName evidence="8">E3 ubiquitin-protein ligase TRIM38</fullName>
    </submittedName>
</protein>
<dbReference type="Gene3D" id="3.30.160.60">
    <property type="entry name" value="Classic Zinc Finger"/>
    <property type="match status" value="1"/>
</dbReference>
<dbReference type="SMART" id="SM00336">
    <property type="entry name" value="BBOX"/>
    <property type="match status" value="1"/>
</dbReference>
<dbReference type="PROSITE" id="PS00518">
    <property type="entry name" value="ZF_RING_1"/>
    <property type="match status" value="1"/>
</dbReference>
<evidence type="ECO:0000256" key="4">
    <source>
        <dbReference type="PROSITE-ProRule" id="PRU00024"/>
    </source>
</evidence>
<dbReference type="Gene3D" id="3.30.40.10">
    <property type="entry name" value="Zinc/RING finger domain, C3HC4 (zinc finger)"/>
    <property type="match status" value="1"/>
</dbReference>
<dbReference type="InterPro" id="IPR017907">
    <property type="entry name" value="Znf_RING_CS"/>
</dbReference>
<gene>
    <name evidence="8" type="ORF">J0S82_005618</name>
</gene>
<evidence type="ECO:0000313" key="8">
    <source>
        <dbReference type="EMBL" id="KAG8507259.1"/>
    </source>
</evidence>
<evidence type="ECO:0000259" key="7">
    <source>
        <dbReference type="PROSITE" id="PS50188"/>
    </source>
</evidence>
<dbReference type="SMART" id="SM00184">
    <property type="entry name" value="RING"/>
    <property type="match status" value="1"/>
</dbReference>
<dbReference type="InterPro" id="IPR003877">
    <property type="entry name" value="SPRY_dom"/>
</dbReference>
<dbReference type="CDD" id="cd19761">
    <property type="entry name" value="Bbox2_TRIM5-like"/>
    <property type="match status" value="1"/>
</dbReference>
<dbReference type="InterPro" id="IPR000315">
    <property type="entry name" value="Znf_B-box"/>
</dbReference>
<dbReference type="InterPro" id="IPR013320">
    <property type="entry name" value="ConA-like_dom_sf"/>
</dbReference>
<dbReference type="InterPro" id="IPR043136">
    <property type="entry name" value="B30.2/SPRY_sf"/>
</dbReference>
<dbReference type="Gene3D" id="2.60.120.920">
    <property type="match status" value="1"/>
</dbReference>
<evidence type="ECO:0000256" key="1">
    <source>
        <dbReference type="ARBA" id="ARBA00022723"/>
    </source>
</evidence>